<evidence type="ECO:0000313" key="1">
    <source>
        <dbReference type="EMBL" id="GLS26184.1"/>
    </source>
</evidence>
<protein>
    <submittedName>
        <fullName evidence="1">Uncharacterized protein</fullName>
    </submittedName>
</protein>
<dbReference type="Proteomes" id="UP001156870">
    <property type="component" value="Unassembled WGS sequence"/>
</dbReference>
<reference evidence="1 2" key="1">
    <citation type="journal article" date="2014" name="Int. J. Syst. Evol. Microbiol.">
        <title>Complete genome sequence of Corynebacterium casei LMG S-19264T (=DSM 44701T), isolated from a smear-ripened cheese.</title>
        <authorList>
            <consortium name="US DOE Joint Genome Institute (JGI-PGF)"/>
            <person name="Walter F."/>
            <person name="Albersmeier A."/>
            <person name="Kalinowski J."/>
            <person name="Ruckert C."/>
        </authorList>
    </citation>
    <scope>NUCLEOTIDE SEQUENCE [LARGE SCALE GENOMIC DNA]</scope>
    <source>
        <strain evidence="1 2">NBRC 110095</strain>
    </source>
</reference>
<sequence length="176" mass="18930">MGTWQTQQMKAFNPAAAAKELARVLIGTQKKRVSNQLPDVAWSIAGDGAKLLKLALGSCPGFLDKHTFKFIDPSIDVSNLLISLEQKGAKFDKEPIKITGKNTAANVAIAKSLQNDNLSRTLKSIDRNLSAGTKQILNSHGRNSAQINLSQQLLKNKGSGTTFMDIVNQAQGAAGW</sequence>
<accession>A0AA37T5W7</accession>
<comment type="caution">
    <text evidence="1">The sequence shown here is derived from an EMBL/GenBank/DDBJ whole genome shotgun (WGS) entry which is preliminary data.</text>
</comment>
<evidence type="ECO:0000313" key="2">
    <source>
        <dbReference type="Proteomes" id="UP001156870"/>
    </source>
</evidence>
<keyword evidence="2" id="KW-1185">Reference proteome</keyword>
<dbReference type="AlphaFoldDB" id="A0AA37T5W7"/>
<proteinExistence type="predicted"/>
<dbReference type="EMBL" id="BSPD01000040">
    <property type="protein sequence ID" value="GLS26184.1"/>
    <property type="molecule type" value="Genomic_DNA"/>
</dbReference>
<gene>
    <name evidence="1" type="ORF">GCM10007877_18990</name>
</gene>
<organism evidence="1 2">
    <name type="scientific">Marinibactrum halimedae</name>
    <dbReference type="NCBI Taxonomy" id="1444977"/>
    <lineage>
        <taxon>Bacteria</taxon>
        <taxon>Pseudomonadati</taxon>
        <taxon>Pseudomonadota</taxon>
        <taxon>Gammaproteobacteria</taxon>
        <taxon>Cellvibrionales</taxon>
        <taxon>Cellvibrionaceae</taxon>
        <taxon>Marinibactrum</taxon>
    </lineage>
</organism>
<name>A0AA37T5W7_9GAMM</name>